<dbReference type="InterPro" id="IPR011576">
    <property type="entry name" value="Pyridox_Oxase_N"/>
</dbReference>
<dbReference type="eggNOG" id="COG3467">
    <property type="taxonomic scope" value="Bacteria"/>
</dbReference>
<dbReference type="HOGENOM" id="CLU_067890_2_1_9"/>
<feature type="domain" description="Pyridoxamine 5'-phosphate oxidase N-terminal" evidence="1">
    <location>
        <begin position="16"/>
        <end position="168"/>
    </location>
</feature>
<dbReference type="PANTHER" id="PTHR34071:SF2">
    <property type="entry name" value="FLAVIN-NUCLEOTIDE-BINDING PROTEIN"/>
    <property type="match status" value="1"/>
</dbReference>
<organism evidence="2 3">
    <name type="scientific">Gottschalkia acidurici (strain ATCC 7906 / DSM 604 / BCRC 14475 / CIP 104303 / KCTC 5404 / NCIMB 10678 / 9a)</name>
    <name type="common">Clostridium acidurici</name>
    <dbReference type="NCBI Taxonomy" id="1128398"/>
    <lineage>
        <taxon>Bacteria</taxon>
        <taxon>Bacillati</taxon>
        <taxon>Bacillota</taxon>
        <taxon>Tissierellia</taxon>
        <taxon>Tissierellales</taxon>
        <taxon>Gottschalkiaceae</taxon>
        <taxon>Gottschalkia</taxon>
    </lineage>
</organism>
<dbReference type="STRING" id="1128398.Curi_c05560"/>
<dbReference type="Gene3D" id="2.30.110.10">
    <property type="entry name" value="Electron Transport, Fmn-binding Protein, Chain A"/>
    <property type="match status" value="1"/>
</dbReference>
<dbReference type="Proteomes" id="UP000006094">
    <property type="component" value="Chromosome"/>
</dbReference>
<reference evidence="2 3" key="1">
    <citation type="journal article" date="2012" name="PLoS ONE">
        <title>The purine-utilizing bacterium Clostridium acidurici 9a: a genome-guided metabolic reconsideration.</title>
        <authorList>
            <person name="Hartwich K."/>
            <person name="Poehlein A."/>
            <person name="Daniel R."/>
        </authorList>
    </citation>
    <scope>NUCLEOTIDE SEQUENCE [LARGE SCALE GENOMIC DNA]</scope>
    <source>
        <strain evidence="3">ATCC 7906 / DSM 604 / BCRC 14475 / CIP 104303 / KCTC 5404 / NCIMB 10678 / 9a</strain>
    </source>
</reference>
<protein>
    <submittedName>
        <fullName evidence="2">Pyridoxamine 5'-phosphate oxidase-like protein, FMN-binding protein</fullName>
    </submittedName>
</protein>
<dbReference type="EMBL" id="CP003326">
    <property type="protein sequence ID" value="AFS77630.1"/>
    <property type="molecule type" value="Genomic_DNA"/>
</dbReference>
<gene>
    <name evidence="2" type="ordered locus">Curi_c05560</name>
</gene>
<dbReference type="SUPFAM" id="SSF50475">
    <property type="entry name" value="FMN-binding split barrel"/>
    <property type="match status" value="1"/>
</dbReference>
<evidence type="ECO:0000313" key="2">
    <source>
        <dbReference type="EMBL" id="AFS77630.1"/>
    </source>
</evidence>
<dbReference type="AlphaFoldDB" id="K0AY02"/>
<dbReference type="KEGG" id="cad:Curi_c05560"/>
<keyword evidence="3" id="KW-1185">Reference proteome</keyword>
<dbReference type="Pfam" id="PF01243">
    <property type="entry name" value="PNPOx_N"/>
    <property type="match status" value="1"/>
</dbReference>
<dbReference type="RefSeq" id="WP_014966767.1">
    <property type="nucleotide sequence ID" value="NC_018664.1"/>
</dbReference>
<name>K0AY02_GOTA9</name>
<proteinExistence type="predicted"/>
<accession>K0AY02</accession>
<sequence length="189" mass="21643">MRRKDREMDKDFAYSIIDKSEFGTLATLNEYGTPYCVPISTARYGDKIYIHSAYQGRKIENIKRNPNISMSFVGDVKVPTPITKEEYEKAVSEGGGIGKIVSKKFTTEFESAVIFGTVEIVEDKNEKILGLKLISEKYVPENMPYFEDAIEASLNRTCVLRIDIKEITGKRKKYNKEGIEMKWGRMDNI</sequence>
<dbReference type="OrthoDB" id="9794935at2"/>
<dbReference type="InterPro" id="IPR012349">
    <property type="entry name" value="Split_barrel_FMN-bd"/>
</dbReference>
<evidence type="ECO:0000259" key="1">
    <source>
        <dbReference type="Pfam" id="PF01243"/>
    </source>
</evidence>
<evidence type="ECO:0000313" key="3">
    <source>
        <dbReference type="Proteomes" id="UP000006094"/>
    </source>
</evidence>
<dbReference type="PANTHER" id="PTHR34071">
    <property type="entry name" value="5-NITROIMIDAZOLE ANTIBIOTICS RESISTANCE PROTEIN, NIMA-FAMILY-RELATED PROTEIN-RELATED"/>
    <property type="match status" value="1"/>
</dbReference>